<dbReference type="InterPro" id="IPR012337">
    <property type="entry name" value="RNaseH-like_sf"/>
</dbReference>
<name>A0A3P1SP42_9GAMM</name>
<keyword evidence="3" id="KW-1185">Reference proteome</keyword>
<dbReference type="InterPro" id="IPR001584">
    <property type="entry name" value="Integrase_cat-core"/>
</dbReference>
<dbReference type="Pfam" id="PF13333">
    <property type="entry name" value="rve_2"/>
    <property type="match status" value="1"/>
</dbReference>
<reference evidence="2 3" key="1">
    <citation type="submission" date="2018-11" db="EMBL/GenBank/DDBJ databases">
        <title>The draft genome sequence of Amphritea balenae JAMM 1525T.</title>
        <authorList>
            <person name="Fang Z."/>
            <person name="Zhang Y."/>
            <person name="Han X."/>
        </authorList>
    </citation>
    <scope>NUCLEOTIDE SEQUENCE [LARGE SCALE GENOMIC DNA]</scope>
    <source>
        <strain evidence="2 3">JAMM 1525</strain>
    </source>
</reference>
<comment type="caution">
    <text evidence="2">The sequence shown here is derived from an EMBL/GenBank/DDBJ whole genome shotgun (WGS) entry which is preliminary data.</text>
</comment>
<gene>
    <name evidence="2" type="ORF">EHS89_11535</name>
</gene>
<dbReference type="PANTHER" id="PTHR46889">
    <property type="entry name" value="TRANSPOSASE INSF FOR INSERTION SEQUENCE IS3B-RELATED"/>
    <property type="match status" value="1"/>
</dbReference>
<evidence type="ECO:0000313" key="3">
    <source>
        <dbReference type="Proteomes" id="UP000267535"/>
    </source>
</evidence>
<feature type="domain" description="Integrase catalytic" evidence="1">
    <location>
        <begin position="1"/>
        <end position="83"/>
    </location>
</feature>
<dbReference type="OrthoDB" id="9813126at2"/>
<proteinExistence type="predicted"/>
<dbReference type="GO" id="GO:0003676">
    <property type="term" value="F:nucleic acid binding"/>
    <property type="evidence" value="ECO:0007669"/>
    <property type="project" value="InterPro"/>
</dbReference>
<dbReference type="InterPro" id="IPR050900">
    <property type="entry name" value="Transposase_IS3/IS150/IS904"/>
</dbReference>
<dbReference type="InterPro" id="IPR036397">
    <property type="entry name" value="RNaseH_sf"/>
</dbReference>
<dbReference type="Gene3D" id="3.30.420.10">
    <property type="entry name" value="Ribonuclease H-like superfamily/Ribonuclease H"/>
    <property type="match status" value="1"/>
</dbReference>
<dbReference type="PANTHER" id="PTHR46889:SF4">
    <property type="entry name" value="TRANSPOSASE INSO FOR INSERTION SEQUENCE ELEMENT IS911B-RELATED"/>
    <property type="match status" value="1"/>
</dbReference>
<dbReference type="Proteomes" id="UP000267535">
    <property type="component" value="Unassembled WGS sequence"/>
</dbReference>
<organism evidence="2 3">
    <name type="scientific">Amphritea balenae</name>
    <dbReference type="NCBI Taxonomy" id="452629"/>
    <lineage>
        <taxon>Bacteria</taxon>
        <taxon>Pseudomonadati</taxon>
        <taxon>Pseudomonadota</taxon>
        <taxon>Gammaproteobacteria</taxon>
        <taxon>Oceanospirillales</taxon>
        <taxon>Oceanospirillaceae</taxon>
        <taxon>Amphritea</taxon>
    </lineage>
</organism>
<sequence length="88" mass="10194">MAQKILSNKDLVQSISRKGNCLDNAVAERFFAILKTEIYHQHGFNNTDDQINQVDEYIDYCNTKRIKMKLEGLTPVEYRNQTLSVALQ</sequence>
<accession>A0A3P1SP42</accession>
<dbReference type="SUPFAM" id="SSF53098">
    <property type="entry name" value="Ribonuclease H-like"/>
    <property type="match status" value="1"/>
</dbReference>
<dbReference type="PROSITE" id="PS50994">
    <property type="entry name" value="INTEGRASE"/>
    <property type="match status" value="1"/>
</dbReference>
<dbReference type="EMBL" id="RQXV01000006">
    <property type="protein sequence ID" value="RRC99021.1"/>
    <property type="molecule type" value="Genomic_DNA"/>
</dbReference>
<dbReference type="GO" id="GO:0015074">
    <property type="term" value="P:DNA integration"/>
    <property type="evidence" value="ECO:0007669"/>
    <property type="project" value="InterPro"/>
</dbReference>
<dbReference type="AlphaFoldDB" id="A0A3P1SP42"/>
<protein>
    <recommendedName>
        <fullName evidence="1">Integrase catalytic domain-containing protein</fullName>
    </recommendedName>
</protein>
<evidence type="ECO:0000313" key="2">
    <source>
        <dbReference type="EMBL" id="RRC99021.1"/>
    </source>
</evidence>
<evidence type="ECO:0000259" key="1">
    <source>
        <dbReference type="PROSITE" id="PS50994"/>
    </source>
</evidence>